<protein>
    <recommendedName>
        <fullName evidence="2">DUF7905 domain-containing protein</fullName>
    </recommendedName>
</protein>
<feature type="compositionally biased region" description="Basic and acidic residues" evidence="1">
    <location>
        <begin position="1"/>
        <end position="10"/>
    </location>
</feature>
<evidence type="ECO:0000259" key="2">
    <source>
        <dbReference type="Pfam" id="PF25482"/>
    </source>
</evidence>
<dbReference type="AlphaFoldDB" id="A0A395M5H6"/>
<gene>
    <name evidence="3" type="ORF">FIE12Z_12664</name>
</gene>
<dbReference type="STRING" id="2594813.A0A395M5H6"/>
<dbReference type="InterPro" id="IPR057227">
    <property type="entry name" value="DUF7905"/>
</dbReference>
<dbReference type="Proteomes" id="UP000265631">
    <property type="component" value="Unassembled WGS sequence"/>
</dbReference>
<reference evidence="3 4" key="1">
    <citation type="journal article" date="2018" name="PLoS Pathog.">
        <title>Evolution of structural diversity of trichothecenes, a family of toxins produced by plant pathogenic and entomopathogenic fungi.</title>
        <authorList>
            <person name="Proctor R.H."/>
            <person name="McCormick S.P."/>
            <person name="Kim H.S."/>
            <person name="Cardoza R.E."/>
            <person name="Stanley A.M."/>
            <person name="Lindo L."/>
            <person name="Kelly A."/>
            <person name="Brown D.W."/>
            <person name="Lee T."/>
            <person name="Vaughan M.M."/>
            <person name="Alexander N.J."/>
            <person name="Busman M."/>
            <person name="Gutierrez S."/>
        </authorList>
    </citation>
    <scope>NUCLEOTIDE SEQUENCE [LARGE SCALE GENOMIC DNA]</scope>
    <source>
        <strain evidence="3 4">NRRL 13405</strain>
    </source>
</reference>
<dbReference type="Pfam" id="PF25482">
    <property type="entry name" value="DUF7905"/>
    <property type="match status" value="1"/>
</dbReference>
<proteinExistence type="predicted"/>
<feature type="domain" description="DUF7905" evidence="2">
    <location>
        <begin position="189"/>
        <end position="436"/>
    </location>
</feature>
<evidence type="ECO:0000313" key="3">
    <source>
        <dbReference type="EMBL" id="RFN42988.1"/>
    </source>
</evidence>
<comment type="caution">
    <text evidence="3">The sequence shown here is derived from an EMBL/GenBank/DDBJ whole genome shotgun (WGS) entry which is preliminary data.</text>
</comment>
<dbReference type="OrthoDB" id="4739136at2759"/>
<accession>A0A395M5H6</accession>
<organism evidence="3 4">
    <name type="scientific">Fusarium flagelliforme</name>
    <dbReference type="NCBI Taxonomy" id="2675880"/>
    <lineage>
        <taxon>Eukaryota</taxon>
        <taxon>Fungi</taxon>
        <taxon>Dikarya</taxon>
        <taxon>Ascomycota</taxon>
        <taxon>Pezizomycotina</taxon>
        <taxon>Sordariomycetes</taxon>
        <taxon>Hypocreomycetidae</taxon>
        <taxon>Hypocreales</taxon>
        <taxon>Nectriaceae</taxon>
        <taxon>Fusarium</taxon>
        <taxon>Fusarium incarnatum-equiseti species complex</taxon>
    </lineage>
</organism>
<feature type="region of interest" description="Disordered" evidence="1">
    <location>
        <begin position="1"/>
        <end position="42"/>
    </location>
</feature>
<name>A0A395M5H6_9HYPO</name>
<feature type="compositionally biased region" description="Basic and acidic residues" evidence="1">
    <location>
        <begin position="19"/>
        <end position="42"/>
    </location>
</feature>
<sequence length="489" mass="54955">MVETQRERGKFPLSTGPSTDKKFASTKGDHMPTAKSMRQETGDKIRQAEEAEYLGRPPDNKDLIQVTHIIPGKEMLPSGLDDPRAFDNIRREYRVYITRDVPNVLDIRCESMPRLQKALHAINWAIRNMRLSNDSTNISLLVQEPTNTPVTDLIQAKLGTRAYFPSRSPQLLGNLTAMDRHLSQLTMEVNSSSEGLIALNKTLGLRVNFGHVVITKKKKGAQDEISHSDFVDLMRVYSKRGGAVFQTRLDGDEKAEEILRFLLQPGEAICTSEDEIKRGYEIIVRSNGLDIKTEGDYTHGKGVQLAMVRATRPEQWARLNWTVAAPDMNYDWNFRVDAWDQAEVPFEFKGLARKVSVAPPDDDVLLPVPRVDIHKLASLKDKITDICAKSWVIVPFKDSNYALKFNITKTLKESGAAEEPEVTWGVELYAPHWEESVNHASGGRKDWGQGLENIWAEGNDLESRLGSFMRTILEVQGLLNRADAGTASS</sequence>
<evidence type="ECO:0000256" key="1">
    <source>
        <dbReference type="SAM" id="MobiDB-lite"/>
    </source>
</evidence>
<dbReference type="EMBL" id="PXXK01000657">
    <property type="protein sequence ID" value="RFN42988.1"/>
    <property type="molecule type" value="Genomic_DNA"/>
</dbReference>
<keyword evidence="4" id="KW-1185">Reference proteome</keyword>
<evidence type="ECO:0000313" key="4">
    <source>
        <dbReference type="Proteomes" id="UP000265631"/>
    </source>
</evidence>